<evidence type="ECO:0000313" key="2">
    <source>
        <dbReference type="Proteomes" id="UP001152795"/>
    </source>
</evidence>
<reference evidence="1" key="1">
    <citation type="submission" date="2020-04" db="EMBL/GenBank/DDBJ databases">
        <authorList>
            <person name="Alioto T."/>
            <person name="Alioto T."/>
            <person name="Gomez Garrido J."/>
        </authorList>
    </citation>
    <scope>NUCLEOTIDE SEQUENCE</scope>
    <source>
        <strain evidence="1">A484AB</strain>
    </source>
</reference>
<dbReference type="EMBL" id="CACRXK020007254">
    <property type="protein sequence ID" value="CAB4011748.1"/>
    <property type="molecule type" value="Genomic_DNA"/>
</dbReference>
<sequence length="71" mass="8154">MGHRWVSELADFIFDIKYRPGRNNQDADALSRMPVDLANYRERCTEEVPSENIVAELVIPPSGSFSKRSRD</sequence>
<dbReference type="AlphaFoldDB" id="A0A6S7JKN3"/>
<comment type="caution">
    <text evidence="1">The sequence shown here is derived from an EMBL/GenBank/DDBJ whole genome shotgun (WGS) entry which is preliminary data.</text>
</comment>
<evidence type="ECO:0000313" key="1">
    <source>
        <dbReference type="EMBL" id="CAB4011748.1"/>
    </source>
</evidence>
<accession>A0A6S7JKN3</accession>
<feature type="non-terminal residue" evidence="1">
    <location>
        <position position="71"/>
    </location>
</feature>
<organism evidence="1 2">
    <name type="scientific">Paramuricea clavata</name>
    <name type="common">Red gorgonian</name>
    <name type="synonym">Violescent sea-whip</name>
    <dbReference type="NCBI Taxonomy" id="317549"/>
    <lineage>
        <taxon>Eukaryota</taxon>
        <taxon>Metazoa</taxon>
        <taxon>Cnidaria</taxon>
        <taxon>Anthozoa</taxon>
        <taxon>Octocorallia</taxon>
        <taxon>Malacalcyonacea</taxon>
        <taxon>Plexauridae</taxon>
        <taxon>Paramuricea</taxon>
    </lineage>
</organism>
<protein>
    <submittedName>
        <fullName evidence="1">Uncharacterized protein</fullName>
    </submittedName>
</protein>
<name>A0A6S7JKN3_PARCT</name>
<keyword evidence="2" id="KW-1185">Reference proteome</keyword>
<dbReference type="OrthoDB" id="427924at2759"/>
<gene>
    <name evidence="1" type="ORF">PACLA_8A062848</name>
</gene>
<dbReference type="Proteomes" id="UP001152795">
    <property type="component" value="Unassembled WGS sequence"/>
</dbReference>
<proteinExistence type="predicted"/>